<proteinExistence type="predicted"/>
<dbReference type="Proteomes" id="UP000325577">
    <property type="component" value="Linkage Group LG1"/>
</dbReference>
<sequence>MEELKIARRKLQSDTEINSFGRMNWWEVGMGGDGMRRRAMGQEEQWTEFEGRGKDRLAVMVVTEAEAAMATSVMVVEKVSNEVK</sequence>
<evidence type="ECO:0000313" key="2">
    <source>
        <dbReference type="Proteomes" id="UP000325577"/>
    </source>
</evidence>
<reference evidence="1 2" key="1">
    <citation type="submission" date="2019-09" db="EMBL/GenBank/DDBJ databases">
        <title>A chromosome-level genome assembly of the Chinese tupelo Nyssa sinensis.</title>
        <authorList>
            <person name="Yang X."/>
            <person name="Kang M."/>
            <person name="Yang Y."/>
            <person name="Xiong H."/>
            <person name="Wang M."/>
            <person name="Zhang Z."/>
            <person name="Wang Z."/>
            <person name="Wu H."/>
            <person name="Ma T."/>
            <person name="Liu J."/>
            <person name="Xi Z."/>
        </authorList>
    </citation>
    <scope>NUCLEOTIDE SEQUENCE [LARGE SCALE GENOMIC DNA]</scope>
    <source>
        <strain evidence="1">J267</strain>
        <tissue evidence="1">Leaf</tissue>
    </source>
</reference>
<name>A0A5J5BY45_9ASTE</name>
<organism evidence="1 2">
    <name type="scientific">Nyssa sinensis</name>
    <dbReference type="NCBI Taxonomy" id="561372"/>
    <lineage>
        <taxon>Eukaryota</taxon>
        <taxon>Viridiplantae</taxon>
        <taxon>Streptophyta</taxon>
        <taxon>Embryophyta</taxon>
        <taxon>Tracheophyta</taxon>
        <taxon>Spermatophyta</taxon>
        <taxon>Magnoliopsida</taxon>
        <taxon>eudicotyledons</taxon>
        <taxon>Gunneridae</taxon>
        <taxon>Pentapetalae</taxon>
        <taxon>asterids</taxon>
        <taxon>Cornales</taxon>
        <taxon>Nyssaceae</taxon>
        <taxon>Nyssa</taxon>
    </lineage>
</organism>
<dbReference type="AlphaFoldDB" id="A0A5J5BY45"/>
<evidence type="ECO:0000313" key="1">
    <source>
        <dbReference type="EMBL" id="KAA8547839.1"/>
    </source>
</evidence>
<gene>
    <name evidence="1" type="ORF">F0562_004268</name>
</gene>
<dbReference type="EMBL" id="CM018032">
    <property type="protein sequence ID" value="KAA8547839.1"/>
    <property type="molecule type" value="Genomic_DNA"/>
</dbReference>
<accession>A0A5J5BY45</accession>
<keyword evidence="2" id="KW-1185">Reference proteome</keyword>
<protein>
    <submittedName>
        <fullName evidence="1">Uncharacterized protein</fullName>
    </submittedName>
</protein>